<dbReference type="AlphaFoldDB" id="A0A392RTH4"/>
<feature type="compositionally biased region" description="Polar residues" evidence="1">
    <location>
        <begin position="76"/>
        <end position="94"/>
    </location>
</feature>
<protein>
    <submittedName>
        <fullName evidence="2">Uncharacterized protein</fullName>
    </submittedName>
</protein>
<feature type="compositionally biased region" description="Polar residues" evidence="1">
    <location>
        <begin position="1"/>
        <end position="11"/>
    </location>
</feature>
<accession>A0A392RTH4</accession>
<dbReference type="EMBL" id="LXQA010273978">
    <property type="protein sequence ID" value="MCI39951.1"/>
    <property type="molecule type" value="Genomic_DNA"/>
</dbReference>
<feature type="compositionally biased region" description="Basic residues" evidence="1">
    <location>
        <begin position="19"/>
        <end position="28"/>
    </location>
</feature>
<organism evidence="2 3">
    <name type="scientific">Trifolium medium</name>
    <dbReference type="NCBI Taxonomy" id="97028"/>
    <lineage>
        <taxon>Eukaryota</taxon>
        <taxon>Viridiplantae</taxon>
        <taxon>Streptophyta</taxon>
        <taxon>Embryophyta</taxon>
        <taxon>Tracheophyta</taxon>
        <taxon>Spermatophyta</taxon>
        <taxon>Magnoliopsida</taxon>
        <taxon>eudicotyledons</taxon>
        <taxon>Gunneridae</taxon>
        <taxon>Pentapetalae</taxon>
        <taxon>rosids</taxon>
        <taxon>fabids</taxon>
        <taxon>Fabales</taxon>
        <taxon>Fabaceae</taxon>
        <taxon>Papilionoideae</taxon>
        <taxon>50 kb inversion clade</taxon>
        <taxon>NPAAA clade</taxon>
        <taxon>Hologalegina</taxon>
        <taxon>IRL clade</taxon>
        <taxon>Trifolieae</taxon>
        <taxon>Trifolium</taxon>
    </lineage>
</organism>
<feature type="region of interest" description="Disordered" evidence="1">
    <location>
        <begin position="1"/>
        <end position="34"/>
    </location>
</feature>
<feature type="non-terminal residue" evidence="2">
    <location>
        <position position="120"/>
    </location>
</feature>
<evidence type="ECO:0000256" key="1">
    <source>
        <dbReference type="SAM" id="MobiDB-lite"/>
    </source>
</evidence>
<feature type="region of interest" description="Disordered" evidence="1">
    <location>
        <begin position="53"/>
        <end position="120"/>
    </location>
</feature>
<evidence type="ECO:0000313" key="2">
    <source>
        <dbReference type="EMBL" id="MCI39951.1"/>
    </source>
</evidence>
<proteinExistence type="predicted"/>
<keyword evidence="3" id="KW-1185">Reference proteome</keyword>
<reference evidence="2 3" key="1">
    <citation type="journal article" date="2018" name="Front. Plant Sci.">
        <title>Red Clover (Trifolium pratense) and Zigzag Clover (T. medium) - A Picture of Genomic Similarities and Differences.</title>
        <authorList>
            <person name="Dluhosova J."/>
            <person name="Istvanek J."/>
            <person name="Nedelnik J."/>
            <person name="Repkova J."/>
        </authorList>
    </citation>
    <scope>NUCLEOTIDE SEQUENCE [LARGE SCALE GENOMIC DNA]</scope>
    <source>
        <strain evidence="3">cv. 10/8</strain>
        <tissue evidence="2">Leaf</tissue>
    </source>
</reference>
<evidence type="ECO:0000313" key="3">
    <source>
        <dbReference type="Proteomes" id="UP000265520"/>
    </source>
</evidence>
<feature type="non-terminal residue" evidence="2">
    <location>
        <position position="1"/>
    </location>
</feature>
<dbReference type="Proteomes" id="UP000265520">
    <property type="component" value="Unassembled WGS sequence"/>
</dbReference>
<comment type="caution">
    <text evidence="2">The sequence shown here is derived from an EMBL/GenBank/DDBJ whole genome shotgun (WGS) entry which is preliminary data.</text>
</comment>
<name>A0A392RTH4_9FABA</name>
<sequence length="120" mass="12877">DISESSSSGENLQVVGKVAKQRTSKKASHCGGRSTVQHVGLPMYRKLAMTLKTAGRRRKAANTAKIASKDRRSEGRSCSGSQQPVPSELISSQRLGERPGIDLQVVLPMPPTGINHLVDD</sequence>